<feature type="region of interest" description="Disordered" evidence="1">
    <location>
        <begin position="226"/>
        <end position="248"/>
    </location>
</feature>
<dbReference type="InterPro" id="IPR027267">
    <property type="entry name" value="AH/BAR_dom_sf"/>
</dbReference>
<dbReference type="WBParaSite" id="MBELARI_LOCUS21210">
    <property type="protein sequence ID" value="MBELARI_LOCUS21210"/>
    <property type="gene ID" value="MBELARI_LOCUS21210"/>
</dbReference>
<dbReference type="GO" id="GO:0030031">
    <property type="term" value="P:cell projection assembly"/>
    <property type="evidence" value="ECO:0007669"/>
    <property type="project" value="TreeGrafter"/>
</dbReference>
<dbReference type="AlphaFoldDB" id="A0AAF3F6E0"/>
<evidence type="ECO:0000313" key="3">
    <source>
        <dbReference type="Proteomes" id="UP000887575"/>
    </source>
</evidence>
<evidence type="ECO:0000256" key="1">
    <source>
        <dbReference type="SAM" id="MobiDB-lite"/>
    </source>
</evidence>
<feature type="compositionally biased region" description="Polar residues" evidence="1">
    <location>
        <begin position="227"/>
        <end position="242"/>
    </location>
</feature>
<dbReference type="PANTHER" id="PTHR15708:SF4">
    <property type="entry name" value="FI21477P1-RELATED"/>
    <property type="match status" value="1"/>
</dbReference>
<evidence type="ECO:0000313" key="4">
    <source>
        <dbReference type="WBParaSite" id="MBELARI_LOCUS21210"/>
    </source>
</evidence>
<dbReference type="InterPro" id="IPR013606">
    <property type="entry name" value="I-BAR_dom"/>
</dbReference>
<dbReference type="Gene3D" id="1.20.1270.60">
    <property type="entry name" value="Arfaptin homology (AH) domain/BAR domain"/>
    <property type="match status" value="2"/>
</dbReference>
<sequence>MTVDTDYQQLLTLYGGIVGDMKQSYGAWDTVGQRANKLATTLRATSAALLSFLDAIQSVSDIANNLKGASRDVGACVTRVCMRERAVEARLRSTADTLSEHVAPTILQRISYWKNRTYDLEKNNAKQMKKSRTKNPDPSTIANQRNACARALSEQRQQFEFFVKAIMPFLTSQVSCIEEATHIISAVDGLSSQMVHTDPSQLVQTVLSDLVDGGDSKVSRVLEECHQQNSLRGGSEDPSPTWSAASDIASGSADSIDGGLGVSVGVPSTTTTPYYYVPSISSIDHVSHRSLSRKSSQHSIVSKNNSLFDAPVTFRQVNDSLKQRPQSFAGDLQQANGINQWQNGTSGPDTPYAASNYAPICHQNAHQSFVNAGVYMKNGSCSSSEAASTAFITETLQQIDQLGHELDNLCNQHDARLNGAPRPQSTQIPRPTHLPPPHAYNNSIRMRQSCNRSRPPPPERRGSQLSAGTPATPSVTRSSILGSQNSLNSSAMSTFDRSDFPVVTETTSSFHSKYTF</sequence>
<dbReference type="GO" id="GO:0003779">
    <property type="term" value="F:actin binding"/>
    <property type="evidence" value="ECO:0007669"/>
    <property type="project" value="InterPro"/>
</dbReference>
<proteinExistence type="predicted"/>
<reference evidence="4" key="1">
    <citation type="submission" date="2024-02" db="UniProtKB">
        <authorList>
            <consortium name="WormBaseParasite"/>
        </authorList>
    </citation>
    <scope>IDENTIFICATION</scope>
</reference>
<keyword evidence="3" id="KW-1185">Reference proteome</keyword>
<feature type="domain" description="IMD" evidence="2">
    <location>
        <begin position="1"/>
        <end position="98"/>
    </location>
</feature>
<accession>A0AAF3F6E0</accession>
<feature type="region of interest" description="Disordered" evidence="1">
    <location>
        <begin position="414"/>
        <end position="493"/>
    </location>
</feature>
<name>A0AAF3F6E0_9BILA</name>
<organism evidence="3 4">
    <name type="scientific">Mesorhabditis belari</name>
    <dbReference type="NCBI Taxonomy" id="2138241"/>
    <lineage>
        <taxon>Eukaryota</taxon>
        <taxon>Metazoa</taxon>
        <taxon>Ecdysozoa</taxon>
        <taxon>Nematoda</taxon>
        <taxon>Chromadorea</taxon>
        <taxon>Rhabditida</taxon>
        <taxon>Rhabditina</taxon>
        <taxon>Rhabditomorpha</taxon>
        <taxon>Rhabditoidea</taxon>
        <taxon>Rhabditidae</taxon>
        <taxon>Mesorhabditinae</taxon>
        <taxon>Mesorhabditis</taxon>
    </lineage>
</organism>
<dbReference type="PANTHER" id="PTHR15708">
    <property type="entry name" value="ACTIN BUNDLING/MISSING IN METASTASIS-RELATED"/>
    <property type="match status" value="1"/>
</dbReference>
<dbReference type="GO" id="GO:0007009">
    <property type="term" value="P:plasma membrane organization"/>
    <property type="evidence" value="ECO:0007669"/>
    <property type="project" value="InterPro"/>
</dbReference>
<dbReference type="InterPro" id="IPR030127">
    <property type="entry name" value="MTSS1/MTSS2"/>
</dbReference>
<dbReference type="GO" id="GO:0015629">
    <property type="term" value="C:actin cytoskeleton"/>
    <property type="evidence" value="ECO:0007669"/>
    <property type="project" value="TreeGrafter"/>
</dbReference>
<feature type="compositionally biased region" description="Polar residues" evidence="1">
    <location>
        <begin position="463"/>
        <end position="493"/>
    </location>
</feature>
<dbReference type="GO" id="GO:0009898">
    <property type="term" value="C:cytoplasmic side of plasma membrane"/>
    <property type="evidence" value="ECO:0007669"/>
    <property type="project" value="TreeGrafter"/>
</dbReference>
<protein>
    <submittedName>
        <fullName evidence="4">IMD domain-containing protein</fullName>
    </submittedName>
</protein>
<dbReference type="GO" id="GO:0005543">
    <property type="term" value="F:phospholipid binding"/>
    <property type="evidence" value="ECO:0007669"/>
    <property type="project" value="TreeGrafter"/>
</dbReference>
<dbReference type="PROSITE" id="PS51338">
    <property type="entry name" value="IMD"/>
    <property type="match status" value="1"/>
</dbReference>
<evidence type="ECO:0000259" key="2">
    <source>
        <dbReference type="PROSITE" id="PS51338"/>
    </source>
</evidence>
<dbReference type="Proteomes" id="UP000887575">
    <property type="component" value="Unassembled WGS sequence"/>
</dbReference>
<dbReference type="SUPFAM" id="SSF103657">
    <property type="entry name" value="BAR/IMD domain-like"/>
    <property type="match status" value="1"/>
</dbReference>
<dbReference type="Pfam" id="PF08397">
    <property type="entry name" value="IMD"/>
    <property type="match status" value="1"/>
</dbReference>
<feature type="compositionally biased region" description="Polar residues" evidence="1">
    <location>
        <begin position="440"/>
        <end position="451"/>
    </location>
</feature>